<protein>
    <recommendedName>
        <fullName evidence="3">Gamma-glutamylcyclotransferase family protein</fullName>
    </recommendedName>
</protein>
<dbReference type="PANTHER" id="PTHR12510">
    <property type="entry name" value="TROPONIN C-AKIN-1 PROTEIN"/>
    <property type="match status" value="1"/>
</dbReference>
<comment type="caution">
    <text evidence="5">The sequence shown here is derived from an EMBL/GenBank/DDBJ whole genome shotgun (WGS) entry which is preliminary data.</text>
</comment>
<dbReference type="AlphaFoldDB" id="A0A0C2JKE5"/>
<dbReference type="GO" id="GO:0016740">
    <property type="term" value="F:transferase activity"/>
    <property type="evidence" value="ECO:0007669"/>
    <property type="project" value="UniProtKB-KW"/>
</dbReference>
<feature type="domain" description="Gamma-glutamylcyclotransferase AIG2-like" evidence="4">
    <location>
        <begin position="5"/>
        <end position="112"/>
    </location>
</feature>
<organism evidence="5 6">
    <name type="scientific">Vibrio renipiscarius</name>
    <dbReference type="NCBI Taxonomy" id="1461322"/>
    <lineage>
        <taxon>Bacteria</taxon>
        <taxon>Pseudomonadati</taxon>
        <taxon>Pseudomonadota</taxon>
        <taxon>Gammaproteobacteria</taxon>
        <taxon>Vibrionales</taxon>
        <taxon>Vibrionaceae</taxon>
        <taxon>Vibrio</taxon>
    </lineage>
</organism>
<dbReference type="GO" id="GO:0005829">
    <property type="term" value="C:cytosol"/>
    <property type="evidence" value="ECO:0007669"/>
    <property type="project" value="TreeGrafter"/>
</dbReference>
<evidence type="ECO:0000256" key="2">
    <source>
        <dbReference type="PIRSR" id="PIRSR639126-1"/>
    </source>
</evidence>
<dbReference type="Gene3D" id="3.10.490.10">
    <property type="entry name" value="Gamma-glutamyl cyclotransferase-like"/>
    <property type="match status" value="1"/>
</dbReference>
<evidence type="ECO:0000313" key="5">
    <source>
        <dbReference type="EMBL" id="KII78429.1"/>
    </source>
</evidence>
<evidence type="ECO:0000259" key="4">
    <source>
        <dbReference type="Pfam" id="PF06094"/>
    </source>
</evidence>
<comment type="similarity">
    <text evidence="1 3">Belongs to the gamma-glutamylcyclotransferase family.</text>
</comment>
<name>A0A0C2JKE5_9VIBR</name>
<keyword evidence="6" id="KW-1185">Reference proteome</keyword>
<dbReference type="RefSeq" id="WP_040990132.1">
    <property type="nucleotide sequence ID" value="NZ_JBFRUC010000049.1"/>
</dbReference>
<evidence type="ECO:0000256" key="3">
    <source>
        <dbReference type="RuleBase" id="RU367036"/>
    </source>
</evidence>
<keyword evidence="5" id="KW-0808">Transferase</keyword>
<dbReference type="STRING" id="1461322.OJ16_10450"/>
<dbReference type="InterPro" id="IPR013024">
    <property type="entry name" value="GGCT-like"/>
</dbReference>
<reference evidence="5 6" key="1">
    <citation type="submission" date="2014-11" db="EMBL/GenBank/DDBJ databases">
        <title>Draft Genome Sequence of Vibrio piscirenalis strains CECT 8603T and CECT 8604, two marine Gammaproteobacterium isolated from cultured gilthead sea bream (Sparus aurata).</title>
        <authorList>
            <person name="Arahal D.R."/>
            <person name="Rodrigo-Torres L."/>
            <person name="Lucena T."/>
            <person name="Pujalte M.J."/>
        </authorList>
    </citation>
    <scope>NUCLEOTIDE SEQUENCE [LARGE SCALE GENOMIC DNA]</scope>
    <source>
        <strain evidence="5 6">DCR 1-4-2</strain>
    </source>
</reference>
<dbReference type="FunFam" id="3.10.490.10:FF:000001">
    <property type="entry name" value="Gamma-glutamylcyclotransferase ytfP"/>
    <property type="match status" value="1"/>
</dbReference>
<accession>A0A0C2JKE5</accession>
<dbReference type="InterPro" id="IPR036568">
    <property type="entry name" value="GGCT-like_sf"/>
</dbReference>
<dbReference type="Pfam" id="PF06094">
    <property type="entry name" value="GGACT"/>
    <property type="match status" value="1"/>
</dbReference>
<evidence type="ECO:0000313" key="6">
    <source>
        <dbReference type="Proteomes" id="UP000031672"/>
    </source>
</evidence>
<evidence type="ECO:0000256" key="1">
    <source>
        <dbReference type="ARBA" id="ARBA00008861"/>
    </source>
</evidence>
<proteinExistence type="inferred from homology"/>
<dbReference type="CDD" id="cd06661">
    <property type="entry name" value="GGCT_like"/>
    <property type="match status" value="1"/>
</dbReference>
<dbReference type="InterPro" id="IPR039126">
    <property type="entry name" value="GGACT"/>
</dbReference>
<dbReference type="PANTHER" id="PTHR12510:SF4">
    <property type="entry name" value="GAMMA-GLUTAMYLAMINECYCLOTRANSFERASE"/>
    <property type="match status" value="1"/>
</dbReference>
<gene>
    <name evidence="5" type="ORF">OJ16_10450</name>
</gene>
<dbReference type="GO" id="GO:0061929">
    <property type="term" value="F:gamma-glutamylaminecyclotransferase activity"/>
    <property type="evidence" value="ECO:0007669"/>
    <property type="project" value="InterPro"/>
</dbReference>
<dbReference type="InterPro" id="IPR009288">
    <property type="entry name" value="AIG2-like_dom"/>
</dbReference>
<sequence>MQHLIFVYGTLRENQSNHHFLAGAEFLGMYKTQPEYTLYDLGAYPAVVKGSDVVFGELYLVDDATLVQLDRLEDVPIEYRREQLETPFGRAWIYLYQDAARLDVILSSGDWNQRNKR</sequence>
<dbReference type="EMBL" id="JTKH01000019">
    <property type="protein sequence ID" value="KII78429.1"/>
    <property type="molecule type" value="Genomic_DNA"/>
</dbReference>
<dbReference type="Proteomes" id="UP000031672">
    <property type="component" value="Unassembled WGS sequence"/>
</dbReference>
<dbReference type="OrthoDB" id="482277at2"/>
<dbReference type="SUPFAM" id="SSF110857">
    <property type="entry name" value="Gamma-glutamyl cyclotransferase-like"/>
    <property type="match status" value="1"/>
</dbReference>
<feature type="active site" description="Proton acceptor" evidence="2">
    <location>
        <position position="73"/>
    </location>
</feature>
<accession>A0A0C2K5T8</accession>